<dbReference type="Proteomes" id="UP001332243">
    <property type="component" value="Unassembled WGS sequence"/>
</dbReference>
<proteinExistence type="predicted"/>
<keyword evidence="2" id="KW-1185">Reference proteome</keyword>
<evidence type="ECO:0000313" key="1">
    <source>
        <dbReference type="EMBL" id="MEE6259694.1"/>
    </source>
</evidence>
<accession>A0ABU7RT81</accession>
<dbReference type="RefSeq" id="WP_331214819.1">
    <property type="nucleotide sequence ID" value="NZ_JAZGQK010000012.1"/>
</dbReference>
<organism evidence="1 2">
    <name type="scientific">Plantactinospora sonchi</name>
    <dbReference type="NCBI Taxonomy" id="1544735"/>
    <lineage>
        <taxon>Bacteria</taxon>
        <taxon>Bacillati</taxon>
        <taxon>Actinomycetota</taxon>
        <taxon>Actinomycetes</taxon>
        <taxon>Micromonosporales</taxon>
        <taxon>Micromonosporaceae</taxon>
        <taxon>Plantactinospora</taxon>
    </lineage>
</organism>
<evidence type="ECO:0000313" key="2">
    <source>
        <dbReference type="Proteomes" id="UP001332243"/>
    </source>
</evidence>
<name>A0ABU7RT81_9ACTN</name>
<protein>
    <submittedName>
        <fullName evidence="1">Uncharacterized protein</fullName>
    </submittedName>
</protein>
<comment type="caution">
    <text evidence="1">The sequence shown here is derived from an EMBL/GenBank/DDBJ whole genome shotgun (WGS) entry which is preliminary data.</text>
</comment>
<reference evidence="1 2" key="1">
    <citation type="submission" date="2024-01" db="EMBL/GenBank/DDBJ databases">
        <title>Genome insights into Plantactinospora sonchi sp. nov.</title>
        <authorList>
            <person name="Wang L."/>
        </authorList>
    </citation>
    <scope>NUCLEOTIDE SEQUENCE [LARGE SCALE GENOMIC DNA]</scope>
    <source>
        <strain evidence="1 2">NEAU-QY2</strain>
    </source>
</reference>
<gene>
    <name evidence="1" type="ORF">V1633_14495</name>
</gene>
<dbReference type="EMBL" id="JAZGQK010000012">
    <property type="protein sequence ID" value="MEE6259694.1"/>
    <property type="molecule type" value="Genomic_DNA"/>
</dbReference>
<sequence length="50" mass="5204">MSLISRVAGPSRNGFVTRHGFAPLDLGWYAGISPYAPVPGTPTADMRGGT</sequence>